<evidence type="ECO:0000256" key="8">
    <source>
        <dbReference type="ARBA" id="ARBA00022989"/>
    </source>
</evidence>
<name>A0A022R886_ERYGU</name>
<dbReference type="InterPro" id="IPR013210">
    <property type="entry name" value="LRR_N_plant-typ"/>
</dbReference>
<reference evidence="15 16" key="1">
    <citation type="journal article" date="2013" name="Proc. Natl. Acad. Sci. U.S.A.">
        <title>Fine-scale variation in meiotic recombination in Mimulus inferred from population shotgun sequencing.</title>
        <authorList>
            <person name="Hellsten U."/>
            <person name="Wright K.M."/>
            <person name="Jenkins J."/>
            <person name="Shu S."/>
            <person name="Yuan Y."/>
            <person name="Wessler S.R."/>
            <person name="Schmutz J."/>
            <person name="Willis J.H."/>
            <person name="Rokhsar D.S."/>
        </authorList>
    </citation>
    <scope>NUCLEOTIDE SEQUENCE [LARGE SCALE GENOMIC DNA]</scope>
    <source>
        <strain evidence="16">cv. DUN x IM62</strain>
    </source>
</reference>
<dbReference type="Pfam" id="PF13855">
    <property type="entry name" value="LRR_8"/>
    <property type="match status" value="3"/>
</dbReference>
<dbReference type="InterPro" id="IPR032675">
    <property type="entry name" value="LRR_dom_sf"/>
</dbReference>
<evidence type="ECO:0000256" key="3">
    <source>
        <dbReference type="ARBA" id="ARBA00022475"/>
    </source>
</evidence>
<proteinExistence type="inferred from homology"/>
<dbReference type="SUPFAM" id="SSF52058">
    <property type="entry name" value="L domain-like"/>
    <property type="match status" value="2"/>
</dbReference>
<dbReference type="AlphaFoldDB" id="A0A022R886"/>
<dbReference type="eggNOG" id="KOG0619">
    <property type="taxonomic scope" value="Eukaryota"/>
</dbReference>
<evidence type="ECO:0000256" key="9">
    <source>
        <dbReference type="ARBA" id="ARBA00023136"/>
    </source>
</evidence>
<evidence type="ECO:0000259" key="14">
    <source>
        <dbReference type="Pfam" id="PF23598"/>
    </source>
</evidence>
<feature type="domain" description="Leucine-rich repeat-containing N-terminal plant-type" evidence="13">
    <location>
        <begin position="2"/>
        <end position="40"/>
    </location>
</feature>
<keyword evidence="6" id="KW-0732">Signal</keyword>
<feature type="domain" description="Disease resistance R13L4/SHOC-2-like LRR" evidence="14">
    <location>
        <begin position="66"/>
        <end position="209"/>
    </location>
</feature>
<dbReference type="EMBL" id="KI630592">
    <property type="protein sequence ID" value="EYU35923.1"/>
    <property type="molecule type" value="Genomic_DNA"/>
</dbReference>
<evidence type="ECO:0000313" key="16">
    <source>
        <dbReference type="Proteomes" id="UP000030748"/>
    </source>
</evidence>
<evidence type="ECO:0000256" key="7">
    <source>
        <dbReference type="ARBA" id="ARBA00022737"/>
    </source>
</evidence>
<keyword evidence="3" id="KW-1003">Cell membrane</keyword>
<evidence type="ECO:0000256" key="1">
    <source>
        <dbReference type="ARBA" id="ARBA00004251"/>
    </source>
</evidence>
<dbReference type="Pfam" id="PF23598">
    <property type="entry name" value="LRR_14"/>
    <property type="match status" value="1"/>
</dbReference>
<keyword evidence="16" id="KW-1185">Reference proteome</keyword>
<evidence type="ECO:0000256" key="5">
    <source>
        <dbReference type="ARBA" id="ARBA00022692"/>
    </source>
</evidence>
<dbReference type="SUPFAM" id="SSF52047">
    <property type="entry name" value="RNI-like"/>
    <property type="match status" value="1"/>
</dbReference>
<keyword evidence="9 12" id="KW-0472">Membrane</keyword>
<keyword evidence="5 12" id="KW-0812">Transmembrane</keyword>
<evidence type="ECO:0000256" key="2">
    <source>
        <dbReference type="ARBA" id="ARBA00009592"/>
    </source>
</evidence>
<evidence type="ECO:0000256" key="4">
    <source>
        <dbReference type="ARBA" id="ARBA00022614"/>
    </source>
</evidence>
<dbReference type="GO" id="GO:0006952">
    <property type="term" value="P:defense response"/>
    <property type="evidence" value="ECO:0007669"/>
    <property type="project" value="UniProtKB-ARBA"/>
</dbReference>
<dbReference type="PANTHER" id="PTHR48063">
    <property type="entry name" value="LRR RECEPTOR-LIKE KINASE"/>
    <property type="match status" value="1"/>
</dbReference>
<dbReference type="SMART" id="SM00369">
    <property type="entry name" value="LRR_TYP"/>
    <property type="match status" value="11"/>
</dbReference>
<dbReference type="InterPro" id="IPR001611">
    <property type="entry name" value="Leu-rich_rpt"/>
</dbReference>
<keyword evidence="11" id="KW-0325">Glycoprotein</keyword>
<dbReference type="InterPro" id="IPR055414">
    <property type="entry name" value="LRR_R13L4/SHOC2-like"/>
</dbReference>
<dbReference type="PANTHER" id="PTHR48063:SF98">
    <property type="entry name" value="LRR RECEPTOR-LIKE SERINE_THREONINE-PROTEIN KINASE FLS2"/>
    <property type="match status" value="1"/>
</dbReference>
<comment type="similarity">
    <text evidence="2">Belongs to the RLP family.</text>
</comment>
<evidence type="ECO:0000256" key="11">
    <source>
        <dbReference type="ARBA" id="ARBA00023180"/>
    </source>
</evidence>
<dbReference type="FunFam" id="3.80.10.10:FF:000129">
    <property type="entry name" value="Leucine-rich repeat receptor-like kinase"/>
    <property type="match status" value="1"/>
</dbReference>
<accession>A0A022R886</accession>
<feature type="non-terminal residue" evidence="15">
    <location>
        <position position="1"/>
    </location>
</feature>
<keyword evidence="4" id="KW-0433">Leucine-rich repeat</keyword>
<dbReference type="InterPro" id="IPR003591">
    <property type="entry name" value="Leu-rich_rpt_typical-subtyp"/>
</dbReference>
<feature type="transmembrane region" description="Helical" evidence="12">
    <location>
        <begin position="902"/>
        <end position="924"/>
    </location>
</feature>
<evidence type="ECO:0000256" key="6">
    <source>
        <dbReference type="ARBA" id="ARBA00022729"/>
    </source>
</evidence>
<dbReference type="FunFam" id="3.80.10.10:FF:000213">
    <property type="entry name" value="Tyrosine-sulfated glycopeptide receptor 1"/>
    <property type="match status" value="2"/>
</dbReference>
<protein>
    <submittedName>
        <fullName evidence="15">Uncharacterized protein</fullName>
    </submittedName>
</protein>
<dbReference type="Proteomes" id="UP000030748">
    <property type="component" value="Unassembled WGS sequence"/>
</dbReference>
<dbReference type="GO" id="GO:0005886">
    <property type="term" value="C:plasma membrane"/>
    <property type="evidence" value="ECO:0007669"/>
    <property type="project" value="UniProtKB-SubCell"/>
</dbReference>
<evidence type="ECO:0000256" key="10">
    <source>
        <dbReference type="ARBA" id="ARBA00023170"/>
    </source>
</evidence>
<evidence type="ECO:0000256" key="12">
    <source>
        <dbReference type="SAM" id="Phobius"/>
    </source>
</evidence>
<organism evidence="15 16">
    <name type="scientific">Erythranthe guttata</name>
    <name type="common">Yellow monkey flower</name>
    <name type="synonym">Mimulus guttatus</name>
    <dbReference type="NCBI Taxonomy" id="4155"/>
    <lineage>
        <taxon>Eukaryota</taxon>
        <taxon>Viridiplantae</taxon>
        <taxon>Streptophyta</taxon>
        <taxon>Embryophyta</taxon>
        <taxon>Tracheophyta</taxon>
        <taxon>Spermatophyta</taxon>
        <taxon>Magnoliopsida</taxon>
        <taxon>eudicotyledons</taxon>
        <taxon>Gunneridae</taxon>
        <taxon>Pentapetalae</taxon>
        <taxon>asterids</taxon>
        <taxon>lamiids</taxon>
        <taxon>Lamiales</taxon>
        <taxon>Phrymaceae</taxon>
        <taxon>Erythranthe</taxon>
    </lineage>
</organism>
<comment type="subcellular location">
    <subcellularLocation>
        <location evidence="1">Cell membrane</location>
        <topology evidence="1">Single-pass type I membrane protein</topology>
    </subcellularLocation>
</comment>
<evidence type="ECO:0000259" key="13">
    <source>
        <dbReference type="Pfam" id="PF08263"/>
    </source>
</evidence>
<dbReference type="GO" id="GO:0051707">
    <property type="term" value="P:response to other organism"/>
    <property type="evidence" value="ECO:0007669"/>
    <property type="project" value="UniProtKB-ARBA"/>
</dbReference>
<dbReference type="PRINTS" id="PR00019">
    <property type="entry name" value="LEURICHRPT"/>
</dbReference>
<dbReference type="Pfam" id="PF00560">
    <property type="entry name" value="LRR_1"/>
    <property type="match status" value="8"/>
</dbReference>
<keyword evidence="7" id="KW-0677">Repeat</keyword>
<sequence length="962" mass="107612">IEKEALLSFKESLEDPSDILSTWNTSADVNCCNWKGVACSNITGGGHVHQLRLHEGFLRGKINPSLLNLKHLRYLNLSQNEFEETIPYFIGSITSLEYLDLSNAGFYGTIPHTIGNLTNLRTLRFEGGYYENDDNDESRLDVDNLEWLAGLSRLEQLIMNNVNLSRASNWQQVINTLPSLVELRFQHCSLDFMTNATLHSNVSTSLAILDLYASNLMEYSSSTTPKWIFQLSNLIYLDLGSNYFEGPIPTVTNYATKLQHIDLSFNQFNSAIPDWLYSLKDLEFVDLSNNYLQGPLSNGIANLTSLNSLDLHLNQLSGKIPRGVTANLCKMQKLDLSRNNFQGDLSYSFGNMSDCFLGALEYLDLSDNQLSGQLPDQFGEFKRKLSSLVHLVLADNKLSGNLPESLGQLVNLERLYIRNNKLEGVVSEVHFANLTKLKLLYASGNNLTLNVSTNWIPPFKIMELKLGSWDLGEGGQIPTWIEKQKLNINWLDLSSTGISGIVPSWIWTITYLNLSHNQLHGNIPHLRNDRFIVGSLPQVGADVLALDLSNNLFSGDLSPFLCGMLSNETYSSLKFLHLGGNHLSGEIPDCLMGWPSMEYLNLGNNMLSGTIPNSISFLTRLRSLNLYNNKISGQIPFSMRNCTALIKIDLANNDLDGSLPTWIGNSLPDLRVLVLTANNFGGEISSDICHLNTLQILDLSDNGFSGIIPRCVDNFTAMATKRSLRKSSHGELDFNVDMGIFRDSATVTTKGSELEYDNTLALVTNIDLSNNNLSGGIPKELTSLVELRSLNLSGNYFTGLIPQSIGDMKQLESLDLSRNSLSGEMPNSFRVMSFLNYLNVSYNHLRGRIPESTQFMGFNASSFIGNDGLCGPPLTRNCSSSGGSKKKDDDHNKTSSSSKIEWLYVFVSLGYAVGLSVFCTMLIFKKSWREAYYEFMEDIWNRAYVYFYIKWRKLTKTSWLNS</sequence>
<dbReference type="STRING" id="4155.A0A022R886"/>
<evidence type="ECO:0000313" key="15">
    <source>
        <dbReference type="EMBL" id="EYU35923.1"/>
    </source>
</evidence>
<gene>
    <name evidence="15" type="ORF">MIMGU_mgv1a024353mg</name>
</gene>
<dbReference type="Pfam" id="PF08263">
    <property type="entry name" value="LRRNT_2"/>
    <property type="match status" value="1"/>
</dbReference>
<dbReference type="Gene3D" id="3.80.10.10">
    <property type="entry name" value="Ribonuclease Inhibitor"/>
    <property type="match status" value="5"/>
</dbReference>
<dbReference type="InterPro" id="IPR046956">
    <property type="entry name" value="RLP23-like"/>
</dbReference>
<keyword evidence="10" id="KW-0675">Receptor</keyword>
<dbReference type="FunFam" id="3.80.10.10:FF:000041">
    <property type="entry name" value="LRR receptor-like serine/threonine-protein kinase ERECTA"/>
    <property type="match status" value="1"/>
</dbReference>
<keyword evidence="8 12" id="KW-1133">Transmembrane helix</keyword>